<organism evidence="2">
    <name type="scientific">freshwater metagenome</name>
    <dbReference type="NCBI Taxonomy" id="449393"/>
    <lineage>
        <taxon>unclassified sequences</taxon>
        <taxon>metagenomes</taxon>
        <taxon>ecological metagenomes</taxon>
    </lineage>
</organism>
<dbReference type="EMBL" id="CAFBNF010000369">
    <property type="protein sequence ID" value="CAB4964466.1"/>
    <property type="molecule type" value="Genomic_DNA"/>
</dbReference>
<dbReference type="AlphaFoldDB" id="A0A6J7L8A1"/>
<reference evidence="2" key="1">
    <citation type="submission" date="2020-05" db="EMBL/GenBank/DDBJ databases">
        <authorList>
            <person name="Chiriac C."/>
            <person name="Salcher M."/>
            <person name="Ghai R."/>
            <person name="Kavagutti S V."/>
        </authorList>
    </citation>
    <scope>NUCLEOTIDE SEQUENCE</scope>
</reference>
<name>A0A6J7L8A1_9ZZZZ</name>
<accession>A0A6J7L8A1</accession>
<proteinExistence type="predicted"/>
<feature type="region of interest" description="Disordered" evidence="1">
    <location>
        <begin position="31"/>
        <end position="62"/>
    </location>
</feature>
<evidence type="ECO:0000256" key="1">
    <source>
        <dbReference type="SAM" id="MobiDB-lite"/>
    </source>
</evidence>
<gene>
    <name evidence="2" type="ORF">UFOPK3773_02259</name>
</gene>
<evidence type="ECO:0000313" key="2">
    <source>
        <dbReference type="EMBL" id="CAB4964466.1"/>
    </source>
</evidence>
<sequence length="62" mass="6304">MASGRVSAARNSEAGIPVASEALATMARSLAPSAITSRDPDREAGSSISRNAARGSMRVCKV</sequence>
<protein>
    <submittedName>
        <fullName evidence="2">Unannotated protein</fullName>
    </submittedName>
</protein>